<comment type="caution">
    <text evidence="2">The sequence shown here is derived from an EMBL/GenBank/DDBJ whole genome shotgun (WGS) entry which is preliminary data.</text>
</comment>
<evidence type="ECO:0000313" key="3">
    <source>
        <dbReference type="Proteomes" id="UP000035017"/>
    </source>
</evidence>
<protein>
    <submittedName>
        <fullName evidence="2">Membrane protein</fullName>
    </submittedName>
</protein>
<reference evidence="2 3" key="1">
    <citation type="submission" date="2014-12" db="EMBL/GenBank/DDBJ databases">
        <title>16Stimator: statistical estimation of ribosomal gene copy numbers from draft genome assemblies.</title>
        <authorList>
            <person name="Perisin M.A."/>
            <person name="Vetter M."/>
            <person name="Gilbert J.A."/>
            <person name="Bergelson J."/>
        </authorList>
    </citation>
    <scope>NUCLEOTIDE SEQUENCE [LARGE SCALE GENOMIC DNA]</scope>
    <source>
        <strain evidence="2 3">MEJ076</strain>
    </source>
</reference>
<gene>
    <name evidence="2" type="ORF">RU07_15165</name>
</gene>
<proteinExistence type="predicted"/>
<keyword evidence="1" id="KW-0472">Membrane</keyword>
<feature type="transmembrane region" description="Helical" evidence="1">
    <location>
        <begin position="14"/>
        <end position="31"/>
    </location>
</feature>
<keyword evidence="1" id="KW-1133">Transmembrane helix</keyword>
<dbReference type="EMBL" id="JXQV01000013">
    <property type="protein sequence ID" value="KIQ01435.1"/>
    <property type="molecule type" value="Genomic_DNA"/>
</dbReference>
<organism evidence="2 3">
    <name type="scientific">Agrobacterium tumefaciens</name>
    <dbReference type="NCBI Taxonomy" id="358"/>
    <lineage>
        <taxon>Bacteria</taxon>
        <taxon>Pseudomonadati</taxon>
        <taxon>Pseudomonadota</taxon>
        <taxon>Alphaproteobacteria</taxon>
        <taxon>Hyphomicrobiales</taxon>
        <taxon>Rhizobiaceae</taxon>
        <taxon>Rhizobium/Agrobacterium group</taxon>
        <taxon>Agrobacterium</taxon>
        <taxon>Agrobacterium tumefaciens complex</taxon>
    </lineage>
</organism>
<sequence>MEIDWGTIQRDWDWAGHILEAIVMAGILAALARILMKWRDAVIVGLAFAVGHFHGREKRDFETSVQMQPPHLEGYYLWNWSWDQATDFWPVALLCLTLLIFWIRKK</sequence>
<name>A0A0D0K046_AGRTU</name>
<dbReference type="OrthoDB" id="8373810at2"/>
<accession>A0A0D0K046</accession>
<evidence type="ECO:0000256" key="1">
    <source>
        <dbReference type="SAM" id="Phobius"/>
    </source>
</evidence>
<dbReference type="Proteomes" id="UP000035017">
    <property type="component" value="Unassembled WGS sequence"/>
</dbReference>
<feature type="transmembrane region" description="Helical" evidence="1">
    <location>
        <begin position="88"/>
        <end position="104"/>
    </location>
</feature>
<keyword evidence="1" id="KW-0812">Transmembrane</keyword>
<dbReference type="AlphaFoldDB" id="A0A0D0K046"/>
<evidence type="ECO:0000313" key="2">
    <source>
        <dbReference type="EMBL" id="KIQ01435.1"/>
    </source>
</evidence>